<comment type="similarity">
    <text evidence="2">Belongs to the ORC1 family.</text>
</comment>
<dbReference type="GO" id="GO:0006270">
    <property type="term" value="P:DNA replication initiation"/>
    <property type="evidence" value="ECO:0007669"/>
    <property type="project" value="TreeGrafter"/>
</dbReference>
<dbReference type="PANTHER" id="PTHR10763:SF23">
    <property type="entry name" value="ORIGIN RECOGNITION COMPLEX SUBUNIT 1"/>
    <property type="match status" value="1"/>
</dbReference>
<proteinExistence type="inferred from homology"/>
<dbReference type="GO" id="GO:0016887">
    <property type="term" value="F:ATP hydrolysis activity"/>
    <property type="evidence" value="ECO:0007669"/>
    <property type="project" value="InterPro"/>
</dbReference>
<evidence type="ECO:0000259" key="7">
    <source>
        <dbReference type="PROSITE" id="PS51038"/>
    </source>
</evidence>
<name>K0SV26_THAOC</name>
<evidence type="ECO:0000256" key="3">
    <source>
        <dbReference type="ARBA" id="ARBA00022705"/>
    </source>
</evidence>
<feature type="compositionally biased region" description="Pro residues" evidence="6">
    <location>
        <begin position="1371"/>
        <end position="1383"/>
    </location>
</feature>
<dbReference type="OMA" id="AHETAND"/>
<dbReference type="GO" id="GO:0005524">
    <property type="term" value="F:ATP binding"/>
    <property type="evidence" value="ECO:0007669"/>
    <property type="project" value="InterPro"/>
</dbReference>
<accession>K0SV26</accession>
<dbReference type="PANTHER" id="PTHR10763">
    <property type="entry name" value="CELL DIVISION CONTROL PROTEIN 6-RELATED"/>
    <property type="match status" value="1"/>
</dbReference>
<reference evidence="8 9" key="1">
    <citation type="journal article" date="2012" name="Genome Biol.">
        <title>Genome and low-iron response of an oceanic diatom adapted to chronic iron limitation.</title>
        <authorList>
            <person name="Lommer M."/>
            <person name="Specht M."/>
            <person name="Roy A.S."/>
            <person name="Kraemer L."/>
            <person name="Andreson R."/>
            <person name="Gutowska M.A."/>
            <person name="Wolf J."/>
            <person name="Bergner S.V."/>
            <person name="Schilhabel M.B."/>
            <person name="Klostermeier U.C."/>
            <person name="Beiko R.G."/>
            <person name="Rosenstiel P."/>
            <person name="Hippler M."/>
            <person name="Laroche J."/>
        </authorList>
    </citation>
    <scope>NUCLEOTIDE SEQUENCE [LARGE SCALE GENOMIC DNA]</scope>
    <source>
        <strain evidence="8 9">CCMP1005</strain>
    </source>
</reference>
<dbReference type="InterPro" id="IPR050311">
    <property type="entry name" value="ORC1/CDC6"/>
</dbReference>
<feature type="region of interest" description="Disordered" evidence="6">
    <location>
        <begin position="1368"/>
        <end position="1596"/>
    </location>
</feature>
<dbReference type="Proteomes" id="UP000266841">
    <property type="component" value="Unassembled WGS sequence"/>
</dbReference>
<dbReference type="Gene3D" id="1.10.8.60">
    <property type="match status" value="1"/>
</dbReference>
<evidence type="ECO:0000313" key="8">
    <source>
        <dbReference type="EMBL" id="EJK64886.1"/>
    </source>
</evidence>
<keyword evidence="3" id="KW-0235">DNA replication</keyword>
<dbReference type="SUPFAM" id="SSF52540">
    <property type="entry name" value="P-loop containing nucleoside triphosphate hydrolases"/>
    <property type="match status" value="1"/>
</dbReference>
<dbReference type="InterPro" id="IPR003593">
    <property type="entry name" value="AAA+_ATPase"/>
</dbReference>
<dbReference type="GO" id="GO:0005664">
    <property type="term" value="C:nuclear origin of replication recognition complex"/>
    <property type="evidence" value="ECO:0007669"/>
    <property type="project" value="TreeGrafter"/>
</dbReference>
<feature type="compositionally biased region" description="Basic and acidic residues" evidence="6">
    <location>
        <begin position="1551"/>
        <end position="1576"/>
    </location>
</feature>
<dbReference type="Pfam" id="PF22606">
    <property type="entry name" value="Cdc6-ORC-like_ATPase_lid"/>
    <property type="match status" value="1"/>
</dbReference>
<gene>
    <name evidence="8" type="ORF">THAOC_14330</name>
</gene>
<dbReference type="GO" id="GO:0033314">
    <property type="term" value="P:mitotic DNA replication checkpoint signaling"/>
    <property type="evidence" value="ECO:0007669"/>
    <property type="project" value="TreeGrafter"/>
</dbReference>
<evidence type="ECO:0000256" key="5">
    <source>
        <dbReference type="ARBA" id="ARBA00023242"/>
    </source>
</evidence>
<dbReference type="GO" id="GO:0003682">
    <property type="term" value="F:chromatin binding"/>
    <property type="evidence" value="ECO:0007669"/>
    <property type="project" value="InterPro"/>
</dbReference>
<feature type="compositionally biased region" description="Basic and acidic residues" evidence="6">
    <location>
        <begin position="1439"/>
        <end position="1450"/>
    </location>
</feature>
<dbReference type="Gene3D" id="2.30.30.490">
    <property type="match status" value="2"/>
</dbReference>
<feature type="compositionally biased region" description="Polar residues" evidence="6">
    <location>
        <begin position="1581"/>
        <end position="1595"/>
    </location>
</feature>
<dbReference type="InterPro" id="IPR001025">
    <property type="entry name" value="BAH_dom"/>
</dbReference>
<dbReference type="CDD" id="cd00009">
    <property type="entry name" value="AAA"/>
    <property type="match status" value="1"/>
</dbReference>
<dbReference type="eggNOG" id="KOG1514">
    <property type="taxonomic scope" value="Eukaryota"/>
</dbReference>
<comment type="caution">
    <text evidence="8">The sequence shown here is derived from an EMBL/GenBank/DDBJ whole genome shotgun (WGS) entry which is preliminary data.</text>
</comment>
<dbReference type="EMBL" id="AGNL01016728">
    <property type="protein sequence ID" value="EJK64886.1"/>
    <property type="molecule type" value="Genomic_DNA"/>
</dbReference>
<evidence type="ECO:0000256" key="6">
    <source>
        <dbReference type="SAM" id="MobiDB-lite"/>
    </source>
</evidence>
<feature type="region of interest" description="Disordered" evidence="6">
    <location>
        <begin position="1270"/>
        <end position="1292"/>
    </location>
</feature>
<keyword evidence="5" id="KW-0539">Nucleus</keyword>
<dbReference type="InterPro" id="IPR054425">
    <property type="entry name" value="Cdc6_ORC1-like_ATPase_lid"/>
</dbReference>
<keyword evidence="4" id="KW-0238">DNA-binding</keyword>
<evidence type="ECO:0000256" key="2">
    <source>
        <dbReference type="ARBA" id="ARBA00008398"/>
    </source>
</evidence>
<feature type="domain" description="BAH" evidence="7">
    <location>
        <begin position="625"/>
        <end position="778"/>
    </location>
</feature>
<dbReference type="PROSITE" id="PS51038">
    <property type="entry name" value="BAH"/>
    <property type="match status" value="1"/>
</dbReference>
<dbReference type="InterPro" id="IPR043151">
    <property type="entry name" value="BAH_sf"/>
</dbReference>
<evidence type="ECO:0000313" key="9">
    <source>
        <dbReference type="Proteomes" id="UP000266841"/>
    </source>
</evidence>
<dbReference type="InterPro" id="IPR027417">
    <property type="entry name" value="P-loop_NTPase"/>
</dbReference>
<sequence length="1642" mass="183336">MSHHARTATRNMRTMSESTLLDEYVNTNERFFSGVSYIPRNETLANSDRPQFGDTTATGGDNETWQIKIGDLVCVQVPDPTDTTATFARDDYPPGKAGAAVPFTVPWKCCQLLSFFREAHKKKLSKKKMTHGKLMVEVRWFYSYGDLDARSQKYEPESVDEIYETDHVAVLDASLILGRLVLGTSKDDSLQYPVPTVARQCRKIFFHLDKDLVELFDITSSTRSSRGVNLSAMMKDEGRAAARDAAYKFLGITASLPAAPNQLVVLPKPALVSLLSLVDGKAKSACYTSCLLGHPLPQWMHKDVLCKEGFPNKWNLCVGDVVAVHLEDGAVAACNADEVEGRYPWYPYVVPWSHAQVTAIFRGVAKTFKSNDEGVSVKASEIFCEIRWFPRLSEALKVRGKTKDVTELITQASNDSQRGCEQIIEGNQVMNVGVDSLLGPIHVDEEGSCAPRYLPLNRRFIGSTLHCDGKGKPTAPKRVLNAADRLKRGVTSVSRAYTSENKQNFFAAVLQSREERDRIFHSSEPLGMETQLRGVMEGDPTVAPSPSQKRRINFGGRAQKRQRSVDAPLESIETVRVTKCVNPFHVDVSGLRSFYKKVEIVPPIDSYDEHFSRLSSARSDQDNKWFVSMGDTVALEIEQAKKTTGCVHYPFKVSWAPAEIVSIYQVHESRDACLRLRDGQANGEDEREVLMEVRWLYRPWEVPGAKKAKSPPSDSLLEVFETDQVDTCPAESILSPVQLHDSNKRDDTHASSIRGMPIIHFQCQRLWSILRSTFVPSGALGSRASRGRMYSSFKSSLQKLQIEDEKVAASSQPPQDLTNWGDAFKDAIQKLSIAEAAQDTQDRGMVLPGRERERKQISSFLRNAIRGVASGNDYDDSVRSKSSTIFIAGPPGTGKTATVKSLVHELKNDQYEGILPAFNFVSVNGMECRSPYDAYVKFWEELRREKLASQDAVHELENYFCGDGEKTNSVIVLLIDEIDYLNTNRETVLYNFFDWPLRATRARLVVIGISNTIDLPERLQPRVQSRIGGTRCNYQAYDVPQTIRIIKSRLGMSDESTPRYQVFDEDAIKFAARKTANLSGDIRKAFRMCKTAAEAVYNEHISSGREPTSSAQPLVRIQDIQRHSKDAYTAVLKRAIRGLAVHEALLMVALGSLKKASGSEEIYFDQKDLLQKMRSMASASGERMYTEFRIQLEDVSNMVTNLAGPGGGVLRVGVCQGRGFRPFRPGIMRRRDELDLLSASQENVLQSNNEKLIEQASQYLNEIGLNDSESWNTSVPTRKSAGGTGETTSAARRKSLNAISEDGSDYFTDDDSLVAMARRMNAAGDLDSVVSGDATICMDNRFGHDAIGTRARSSLPSISEIKKLAKILEPSAPPPPKYRPAPSPSSSHQRGEKNRSVPWEGESGAPENLSCIRAETSRANVKRESVGRRSSNGSALSLERAHWDAEEIRRYRNRSRKGGTSASPPRNIPRKLHERNLGSNPESEVERRRGSIKGKKTHKLRNRKGKSVDSDDDEPMQGIGFNTRLPDGKRGGEWPGTQAKPRPRSRSQCRNGEDRSKNDRRSLSIPKRVDRTRQEDPPTAFPTQMRGNADDNSVYDSDDQTQFFYESTDDEFDSDDEPTLSVSEAVAEMNRNKLKGLFGRFK</sequence>
<dbReference type="OrthoDB" id="1926878at2759"/>
<evidence type="ECO:0000256" key="1">
    <source>
        <dbReference type="ARBA" id="ARBA00004123"/>
    </source>
</evidence>
<evidence type="ECO:0000256" key="4">
    <source>
        <dbReference type="ARBA" id="ARBA00023125"/>
    </source>
</evidence>
<dbReference type="Pfam" id="PF00004">
    <property type="entry name" value="AAA"/>
    <property type="match status" value="1"/>
</dbReference>
<dbReference type="SMART" id="SM00382">
    <property type="entry name" value="AAA"/>
    <property type="match status" value="1"/>
</dbReference>
<dbReference type="Gene3D" id="3.40.50.300">
    <property type="entry name" value="P-loop containing nucleotide triphosphate hydrolases"/>
    <property type="match status" value="1"/>
</dbReference>
<protein>
    <recommendedName>
        <fullName evidence="7">BAH domain-containing protein</fullName>
    </recommendedName>
</protein>
<organism evidence="8 9">
    <name type="scientific">Thalassiosira oceanica</name>
    <name type="common">Marine diatom</name>
    <dbReference type="NCBI Taxonomy" id="159749"/>
    <lineage>
        <taxon>Eukaryota</taxon>
        <taxon>Sar</taxon>
        <taxon>Stramenopiles</taxon>
        <taxon>Ochrophyta</taxon>
        <taxon>Bacillariophyta</taxon>
        <taxon>Coscinodiscophyceae</taxon>
        <taxon>Thalassiosirophycidae</taxon>
        <taxon>Thalassiosirales</taxon>
        <taxon>Thalassiosiraceae</taxon>
        <taxon>Thalassiosira</taxon>
    </lineage>
</organism>
<comment type="subcellular location">
    <subcellularLocation>
        <location evidence="1">Nucleus</location>
    </subcellularLocation>
</comment>
<feature type="compositionally biased region" description="Basic residues" evidence="6">
    <location>
        <begin position="1490"/>
        <end position="1505"/>
    </location>
</feature>
<keyword evidence="9" id="KW-1185">Reference proteome</keyword>
<dbReference type="InterPro" id="IPR003959">
    <property type="entry name" value="ATPase_AAA_core"/>
</dbReference>
<dbReference type="GO" id="GO:0003688">
    <property type="term" value="F:DNA replication origin binding"/>
    <property type="evidence" value="ECO:0007669"/>
    <property type="project" value="TreeGrafter"/>
</dbReference>